<dbReference type="GO" id="GO:0000428">
    <property type="term" value="C:DNA-directed RNA polymerase complex"/>
    <property type="evidence" value="ECO:0007669"/>
    <property type="project" value="UniProtKB-KW"/>
</dbReference>
<dbReference type="GO" id="GO:0003677">
    <property type="term" value="F:DNA binding"/>
    <property type="evidence" value="ECO:0007669"/>
    <property type="project" value="InterPro"/>
</dbReference>
<dbReference type="EC" id="2.7.7.6" evidence="1"/>
<dbReference type="GO" id="GO:0003899">
    <property type="term" value="F:DNA-directed RNA polymerase activity"/>
    <property type="evidence" value="ECO:0007669"/>
    <property type="project" value="UniProtKB-EC"/>
</dbReference>
<dbReference type="EMBL" id="MK072089">
    <property type="protein sequence ID" value="AYV78681.1"/>
    <property type="molecule type" value="Genomic_DNA"/>
</dbReference>
<protein>
    <recommendedName>
        <fullName evidence="1">DNA-directed RNA polymerase</fullName>
        <ecNumber evidence="1">2.7.7.6</ecNumber>
    </recommendedName>
</protein>
<gene>
    <name evidence="7" type="ORF">Edafosvirus24_7</name>
</gene>
<feature type="domain" description="RNA polymerase N-terminal" evidence="6">
    <location>
        <begin position="1"/>
        <end position="161"/>
    </location>
</feature>
<dbReference type="Pfam" id="PF00623">
    <property type="entry name" value="RNA_pol_Rpb1_2"/>
    <property type="match status" value="1"/>
</dbReference>
<proteinExistence type="predicted"/>
<dbReference type="SMART" id="SM00663">
    <property type="entry name" value="RPOLA_N"/>
    <property type="match status" value="1"/>
</dbReference>
<dbReference type="InterPro" id="IPR000722">
    <property type="entry name" value="RNA_pol_asu"/>
</dbReference>
<keyword evidence="3" id="KW-0808">Transferase</keyword>
<organism evidence="7">
    <name type="scientific">Edafosvirus sp</name>
    <dbReference type="NCBI Taxonomy" id="2487765"/>
    <lineage>
        <taxon>Viruses</taxon>
        <taxon>Varidnaviria</taxon>
        <taxon>Bamfordvirae</taxon>
        <taxon>Nucleocytoviricota</taxon>
        <taxon>Megaviricetes</taxon>
        <taxon>Imitervirales</taxon>
        <taxon>Mimiviridae</taxon>
        <taxon>Klosneuvirinae</taxon>
    </lineage>
</organism>
<sequence length="165" mass="18751">MVEDTKTKRVDFSARTVITPDPTIDINQLGVPKKVATNLTFPEVVTPQNIERLTKLVKNGRDEYPGANFVFPASSLVPGQRVLPIDLRYRKEKVELRYGDIVERHIVDGDIVLLNRQPTLHKQSMMGHHIKIIDDDSLSTLRLNPGVTKPYNADFDGDRLTFCRQ</sequence>
<dbReference type="Gene3D" id="2.40.40.20">
    <property type="match status" value="1"/>
</dbReference>
<dbReference type="InterPro" id="IPR045867">
    <property type="entry name" value="DNA-dir_RpoC_beta_prime"/>
</dbReference>
<dbReference type="Gene3D" id="3.30.1490.180">
    <property type="entry name" value="RNA polymerase ii"/>
    <property type="match status" value="1"/>
</dbReference>
<evidence type="ECO:0000256" key="3">
    <source>
        <dbReference type="ARBA" id="ARBA00022679"/>
    </source>
</evidence>
<evidence type="ECO:0000313" key="7">
    <source>
        <dbReference type="EMBL" id="AYV78681.1"/>
    </source>
</evidence>
<keyword evidence="4" id="KW-0548">Nucleotidyltransferase</keyword>
<keyword evidence="5" id="KW-0804">Transcription</keyword>
<evidence type="ECO:0000256" key="1">
    <source>
        <dbReference type="ARBA" id="ARBA00012418"/>
    </source>
</evidence>
<dbReference type="GO" id="GO:0006351">
    <property type="term" value="P:DNA-templated transcription"/>
    <property type="evidence" value="ECO:0007669"/>
    <property type="project" value="InterPro"/>
</dbReference>
<keyword evidence="2 7" id="KW-0240">DNA-directed RNA polymerase</keyword>
<dbReference type="SUPFAM" id="SSF64484">
    <property type="entry name" value="beta and beta-prime subunits of DNA dependent RNA-polymerase"/>
    <property type="match status" value="1"/>
</dbReference>
<evidence type="ECO:0000259" key="6">
    <source>
        <dbReference type="SMART" id="SM00663"/>
    </source>
</evidence>
<dbReference type="InterPro" id="IPR006592">
    <property type="entry name" value="RNA_pol_N"/>
</dbReference>
<evidence type="ECO:0000256" key="5">
    <source>
        <dbReference type="ARBA" id="ARBA00023163"/>
    </source>
</evidence>
<reference evidence="7" key="1">
    <citation type="submission" date="2018-10" db="EMBL/GenBank/DDBJ databases">
        <title>Hidden diversity of soil giant viruses.</title>
        <authorList>
            <person name="Schulz F."/>
            <person name="Alteio L."/>
            <person name="Goudeau D."/>
            <person name="Ryan E.M."/>
            <person name="Malmstrom R.R."/>
            <person name="Blanchard J."/>
            <person name="Woyke T."/>
        </authorList>
    </citation>
    <scope>NUCLEOTIDE SEQUENCE</scope>
    <source>
        <strain evidence="7">EDV1</strain>
    </source>
</reference>
<dbReference type="PANTHER" id="PTHR19376">
    <property type="entry name" value="DNA-DIRECTED RNA POLYMERASE"/>
    <property type="match status" value="1"/>
</dbReference>
<dbReference type="PANTHER" id="PTHR19376:SF37">
    <property type="entry name" value="DNA-DIRECTED RNA POLYMERASE II SUBUNIT RPB1"/>
    <property type="match status" value="1"/>
</dbReference>
<evidence type="ECO:0000256" key="2">
    <source>
        <dbReference type="ARBA" id="ARBA00022478"/>
    </source>
</evidence>
<accession>A0A3G4ZXF1</accession>
<evidence type="ECO:0000256" key="4">
    <source>
        <dbReference type="ARBA" id="ARBA00022695"/>
    </source>
</evidence>
<name>A0A3G4ZXF1_9VIRU</name>